<dbReference type="Proteomes" id="UP000000759">
    <property type="component" value="Chromosome 2"/>
</dbReference>
<accession>B7FTE4</accession>
<feature type="domain" description="Peptidase M20 dimerisation" evidence="4">
    <location>
        <begin position="209"/>
        <end position="371"/>
    </location>
</feature>
<sequence>MSDEFSKRFFDYVDERKNLYIDRLAEAVAIPSVSSDLENHLVDINTMIAWTKGHIERLGGLTELVTNPAGTENRPLPPILCGSFVSNPHKKTVCVYGHLDVQPAAKDDGWDSNPFILTERDGKLYGRGSTDDKGPALSWLWVVEAHRELGVELPVNIKILYEGMEESGSEGIFEIIQRESAPGKFLNDVDFFCISDNYWLGKNKPCLTYGLRGIAYFQLSVRCCEQDLHSGVLGGTVYEAMTDLIQLMATLVDSSGRILVDGIMDDVKPVTSKEEALYNSIEFDVEEYKEENKIKSVSDKLLHNDKKSLLMARWRYPTLSLHGIEGAFSGSGAKTVIPSRVIGKFSLRLVPDQDPEKIARLVKTHVEQEFAKLGSPNRMELEYFHGAKAWLSSPNHPNYQAAAAAIKTVYGMEPDYTREGGSIPITSTMEDSTGMNVLLLPIGACDDMAHSQNEKYNVKNLMNGIKVLGLYLHELGKIKGPKPSDCRCVPLTLEELSIPGAFMKGFRCKCEI</sequence>
<dbReference type="AlphaFoldDB" id="B7FTE4"/>
<dbReference type="PANTHER" id="PTHR43270">
    <property type="entry name" value="BETA-ALA-HIS DIPEPTIDASE"/>
    <property type="match status" value="1"/>
</dbReference>
<reference evidence="6" key="2">
    <citation type="submission" date="2008-08" db="EMBL/GenBank/DDBJ databases">
        <authorList>
            <consortium name="Diatom Consortium"/>
            <person name="Grigoriev I."/>
            <person name="Grimwood J."/>
            <person name="Kuo A."/>
            <person name="Otillar R.P."/>
            <person name="Salamov A."/>
            <person name="Detter J.C."/>
            <person name="Lindquist E."/>
            <person name="Shapiro H."/>
            <person name="Lucas S."/>
            <person name="Glavina del Rio T."/>
            <person name="Pitluck S."/>
            <person name="Rokhsar D."/>
            <person name="Bowler C."/>
        </authorList>
    </citation>
    <scope>GENOME REANNOTATION</scope>
    <source>
        <strain evidence="6">CCAP 1055/1</strain>
    </source>
</reference>
<dbReference type="STRING" id="556484.B7FTE4"/>
<dbReference type="eggNOG" id="KOG2276">
    <property type="taxonomic scope" value="Eukaryota"/>
</dbReference>
<proteinExistence type="predicted"/>
<keyword evidence="1" id="KW-0645">Protease</keyword>
<keyword evidence="2" id="KW-0479">Metal-binding</keyword>
<evidence type="ECO:0000313" key="6">
    <source>
        <dbReference type="Proteomes" id="UP000000759"/>
    </source>
</evidence>
<dbReference type="OrthoDB" id="7832001at2759"/>
<organism evidence="5 6">
    <name type="scientific">Phaeodactylum tricornutum (strain CCAP 1055/1)</name>
    <dbReference type="NCBI Taxonomy" id="556484"/>
    <lineage>
        <taxon>Eukaryota</taxon>
        <taxon>Sar</taxon>
        <taxon>Stramenopiles</taxon>
        <taxon>Ochrophyta</taxon>
        <taxon>Bacillariophyta</taxon>
        <taxon>Bacillariophyceae</taxon>
        <taxon>Bacillariophycidae</taxon>
        <taxon>Naviculales</taxon>
        <taxon>Phaeodactylaceae</taxon>
        <taxon>Phaeodactylum</taxon>
    </lineage>
</organism>
<dbReference type="PANTHER" id="PTHR43270:SF4">
    <property type="entry name" value="CARNOSINE DIPEPTIDASE 2, ISOFORM A"/>
    <property type="match status" value="1"/>
</dbReference>
<evidence type="ECO:0000256" key="3">
    <source>
        <dbReference type="ARBA" id="ARBA00022801"/>
    </source>
</evidence>
<evidence type="ECO:0000256" key="1">
    <source>
        <dbReference type="ARBA" id="ARBA00022670"/>
    </source>
</evidence>
<dbReference type="GO" id="GO:0006508">
    <property type="term" value="P:proteolysis"/>
    <property type="evidence" value="ECO:0007669"/>
    <property type="project" value="UniProtKB-KW"/>
</dbReference>
<dbReference type="CDD" id="cd05676">
    <property type="entry name" value="M20_dipept_like_CNDP"/>
    <property type="match status" value="1"/>
</dbReference>
<dbReference type="Pfam" id="PF07687">
    <property type="entry name" value="M20_dimer"/>
    <property type="match status" value="1"/>
</dbReference>
<dbReference type="InterPro" id="IPR051458">
    <property type="entry name" value="Cyt/Met_Dipeptidase"/>
</dbReference>
<evidence type="ECO:0000259" key="4">
    <source>
        <dbReference type="Pfam" id="PF07687"/>
    </source>
</evidence>
<dbReference type="HOGENOM" id="CLU_029469_3_0_1"/>
<dbReference type="PaxDb" id="2850-Phatr18404"/>
<dbReference type="MEROPS" id="M20.005"/>
<name>B7FTE4_PHATC</name>
<dbReference type="InParanoid" id="B7FTE4"/>
<dbReference type="GO" id="GO:0008233">
    <property type="term" value="F:peptidase activity"/>
    <property type="evidence" value="ECO:0007669"/>
    <property type="project" value="UniProtKB-KW"/>
</dbReference>
<dbReference type="EMBL" id="CM000606">
    <property type="protein sequence ID" value="EEC50641.1"/>
    <property type="molecule type" value="Genomic_DNA"/>
</dbReference>
<keyword evidence="3" id="KW-0378">Hydrolase</keyword>
<dbReference type="SUPFAM" id="SSF53187">
    <property type="entry name" value="Zn-dependent exopeptidases"/>
    <property type="match status" value="1"/>
</dbReference>
<keyword evidence="6" id="KW-1185">Reference proteome</keyword>
<evidence type="ECO:0000313" key="5">
    <source>
        <dbReference type="EMBL" id="EEC50641.1"/>
    </source>
</evidence>
<dbReference type="Gene3D" id="3.30.70.360">
    <property type="match status" value="1"/>
</dbReference>
<protein>
    <recommendedName>
        <fullName evidence="4">Peptidase M20 dimerisation domain-containing protein</fullName>
    </recommendedName>
</protein>
<dbReference type="RefSeq" id="XP_002177827.1">
    <property type="nucleotide sequence ID" value="XM_002177791.1"/>
</dbReference>
<gene>
    <name evidence="5" type="ORF">PHATRDRAFT_18404</name>
</gene>
<dbReference type="Pfam" id="PF01546">
    <property type="entry name" value="Peptidase_M20"/>
    <property type="match status" value="1"/>
</dbReference>
<dbReference type="GeneID" id="7197281"/>
<dbReference type="KEGG" id="pti:PHATRDRAFT_18404"/>
<evidence type="ECO:0000256" key="2">
    <source>
        <dbReference type="ARBA" id="ARBA00022723"/>
    </source>
</evidence>
<dbReference type="InterPro" id="IPR002933">
    <property type="entry name" value="Peptidase_M20"/>
</dbReference>
<dbReference type="InterPro" id="IPR011650">
    <property type="entry name" value="Peptidase_M20_dimer"/>
</dbReference>
<dbReference type="Gene3D" id="3.40.630.10">
    <property type="entry name" value="Zn peptidases"/>
    <property type="match status" value="1"/>
</dbReference>
<dbReference type="GO" id="GO:0046872">
    <property type="term" value="F:metal ion binding"/>
    <property type="evidence" value="ECO:0007669"/>
    <property type="project" value="UniProtKB-KW"/>
</dbReference>
<reference evidence="5 6" key="1">
    <citation type="journal article" date="2008" name="Nature">
        <title>The Phaeodactylum genome reveals the evolutionary history of diatom genomes.</title>
        <authorList>
            <person name="Bowler C."/>
            <person name="Allen A.E."/>
            <person name="Badger J.H."/>
            <person name="Grimwood J."/>
            <person name="Jabbari K."/>
            <person name="Kuo A."/>
            <person name="Maheswari U."/>
            <person name="Martens C."/>
            <person name="Maumus F."/>
            <person name="Otillar R.P."/>
            <person name="Rayko E."/>
            <person name="Salamov A."/>
            <person name="Vandepoele K."/>
            <person name="Beszteri B."/>
            <person name="Gruber A."/>
            <person name="Heijde M."/>
            <person name="Katinka M."/>
            <person name="Mock T."/>
            <person name="Valentin K."/>
            <person name="Verret F."/>
            <person name="Berges J.A."/>
            <person name="Brownlee C."/>
            <person name="Cadoret J.P."/>
            <person name="Chiovitti A."/>
            <person name="Choi C.J."/>
            <person name="Coesel S."/>
            <person name="De Martino A."/>
            <person name="Detter J.C."/>
            <person name="Durkin C."/>
            <person name="Falciatore A."/>
            <person name="Fournet J."/>
            <person name="Haruta M."/>
            <person name="Huysman M.J."/>
            <person name="Jenkins B.D."/>
            <person name="Jiroutova K."/>
            <person name="Jorgensen R.E."/>
            <person name="Joubert Y."/>
            <person name="Kaplan A."/>
            <person name="Kroger N."/>
            <person name="Kroth P.G."/>
            <person name="La Roche J."/>
            <person name="Lindquist E."/>
            <person name="Lommer M."/>
            <person name="Martin-Jezequel V."/>
            <person name="Lopez P.J."/>
            <person name="Lucas S."/>
            <person name="Mangogna M."/>
            <person name="McGinnis K."/>
            <person name="Medlin L.K."/>
            <person name="Montsant A."/>
            <person name="Oudot-Le Secq M.P."/>
            <person name="Napoli C."/>
            <person name="Obornik M."/>
            <person name="Parker M.S."/>
            <person name="Petit J.L."/>
            <person name="Porcel B.M."/>
            <person name="Poulsen N."/>
            <person name="Robison M."/>
            <person name="Rychlewski L."/>
            <person name="Rynearson T.A."/>
            <person name="Schmutz J."/>
            <person name="Shapiro H."/>
            <person name="Siaut M."/>
            <person name="Stanley M."/>
            <person name="Sussman M.R."/>
            <person name="Taylor A.R."/>
            <person name="Vardi A."/>
            <person name="von Dassow P."/>
            <person name="Vyverman W."/>
            <person name="Willis A."/>
            <person name="Wyrwicz L.S."/>
            <person name="Rokhsar D.S."/>
            <person name="Weissenbach J."/>
            <person name="Armbrust E.V."/>
            <person name="Green B.R."/>
            <person name="Van de Peer Y."/>
            <person name="Grigoriev I.V."/>
        </authorList>
    </citation>
    <scope>NUCLEOTIDE SEQUENCE [LARGE SCALE GENOMIC DNA]</scope>
    <source>
        <strain evidence="5 6">CCAP 1055/1</strain>
    </source>
</reference>